<comment type="caution">
    <text evidence="1">The sequence shown here is derived from an EMBL/GenBank/DDBJ whole genome shotgun (WGS) entry which is preliminary data.</text>
</comment>
<dbReference type="AlphaFoldDB" id="A0ABD0LQI7"/>
<reference evidence="1 2" key="1">
    <citation type="journal article" date="2023" name="Sci. Data">
        <title>Genome assembly of the Korean intertidal mud-creeper Batillaria attramentaria.</title>
        <authorList>
            <person name="Patra A.K."/>
            <person name="Ho P.T."/>
            <person name="Jun S."/>
            <person name="Lee S.J."/>
            <person name="Kim Y."/>
            <person name="Won Y.J."/>
        </authorList>
    </citation>
    <scope>NUCLEOTIDE SEQUENCE [LARGE SCALE GENOMIC DNA]</scope>
    <source>
        <strain evidence="1">Wonlab-2016</strain>
    </source>
</reference>
<evidence type="ECO:0000313" key="1">
    <source>
        <dbReference type="EMBL" id="KAK7501501.1"/>
    </source>
</evidence>
<dbReference type="EMBL" id="JACVVK020000031">
    <property type="protein sequence ID" value="KAK7501501.1"/>
    <property type="molecule type" value="Genomic_DNA"/>
</dbReference>
<accession>A0ABD0LQI7</accession>
<protein>
    <submittedName>
        <fullName evidence="1">Uncharacterized protein</fullName>
    </submittedName>
</protein>
<gene>
    <name evidence="1" type="ORF">BaRGS_00007305</name>
</gene>
<name>A0ABD0LQI7_9CAEN</name>
<keyword evidence="2" id="KW-1185">Reference proteome</keyword>
<proteinExistence type="predicted"/>
<sequence length="177" mass="19030">MKGLGHPVTCCCLGPQNRPEGWDDPSLGRAQPGLAALVQLKGWPSLKTGPEQDKNFRQGTCQASRLYYYHSNRRTDSTRQALQTGHTASKISSHSAVVCTAPPHTPHTGVLKTRGLNSGTTCVTNDTVSPALTVGCHCGVLLMVHQCQVCHRFEWCWSVSVCQVCTVGQVASGQTTV</sequence>
<dbReference type="Proteomes" id="UP001519460">
    <property type="component" value="Unassembled WGS sequence"/>
</dbReference>
<evidence type="ECO:0000313" key="2">
    <source>
        <dbReference type="Proteomes" id="UP001519460"/>
    </source>
</evidence>
<organism evidence="1 2">
    <name type="scientific">Batillaria attramentaria</name>
    <dbReference type="NCBI Taxonomy" id="370345"/>
    <lineage>
        <taxon>Eukaryota</taxon>
        <taxon>Metazoa</taxon>
        <taxon>Spiralia</taxon>
        <taxon>Lophotrochozoa</taxon>
        <taxon>Mollusca</taxon>
        <taxon>Gastropoda</taxon>
        <taxon>Caenogastropoda</taxon>
        <taxon>Sorbeoconcha</taxon>
        <taxon>Cerithioidea</taxon>
        <taxon>Batillariidae</taxon>
        <taxon>Batillaria</taxon>
    </lineage>
</organism>